<sequence>MSDYRRCFIPGGCYFFTVVTFDRLPVFRDSMNVDLLREAFRKVKVKRPFEIQAMVVLPDHLHAVWQLPDGDADYPNRWREIKKHVSKRVDTATNHRREKQVWQRRYWEHVIRNSDDWRRHLDYVHYNPVKHGLVECARDWPYSSFLRSVERGMYDLAWGCTEPASIRGWTTGYE</sequence>
<keyword evidence="3" id="KW-1185">Reference proteome</keyword>
<dbReference type="SUPFAM" id="SSF143422">
    <property type="entry name" value="Transposase IS200-like"/>
    <property type="match status" value="1"/>
</dbReference>
<dbReference type="RefSeq" id="WP_150094772.1">
    <property type="nucleotide sequence ID" value="NZ_JBFUOH010000023.1"/>
</dbReference>
<protein>
    <submittedName>
        <fullName evidence="2">Transposase</fullName>
    </submittedName>
</protein>
<gene>
    <name evidence="2" type="ORF">F2Q65_17910</name>
</gene>
<dbReference type="AlphaFoldDB" id="A0A5M8FC11"/>
<reference evidence="2 3" key="1">
    <citation type="submission" date="2019-09" db="EMBL/GenBank/DDBJ databases">
        <title>Whole-genome sequence of the purple sulfur bacterium Thiohalocapsa marina DSM 19078.</title>
        <authorList>
            <person name="Kyndt J.A."/>
            <person name="Meyer T.E."/>
        </authorList>
    </citation>
    <scope>NUCLEOTIDE SEQUENCE [LARGE SCALE GENOMIC DNA]</scope>
    <source>
        <strain evidence="2 3">DSM 19078</strain>
    </source>
</reference>
<dbReference type="SMART" id="SM01321">
    <property type="entry name" value="Y1_Tnp"/>
    <property type="match status" value="1"/>
</dbReference>
<dbReference type="InterPro" id="IPR002686">
    <property type="entry name" value="Transposase_17"/>
</dbReference>
<dbReference type="NCBIfam" id="NF047646">
    <property type="entry name" value="REP_Tyr_transpos"/>
    <property type="match status" value="1"/>
</dbReference>
<dbReference type="Gene3D" id="3.30.70.1290">
    <property type="entry name" value="Transposase IS200-like"/>
    <property type="match status" value="1"/>
</dbReference>
<dbReference type="Pfam" id="PF01797">
    <property type="entry name" value="Y1_Tnp"/>
    <property type="match status" value="1"/>
</dbReference>
<evidence type="ECO:0000313" key="3">
    <source>
        <dbReference type="Proteomes" id="UP000322981"/>
    </source>
</evidence>
<dbReference type="GO" id="GO:0043565">
    <property type="term" value="F:sequence-specific DNA binding"/>
    <property type="evidence" value="ECO:0007669"/>
    <property type="project" value="TreeGrafter"/>
</dbReference>
<evidence type="ECO:0000313" key="2">
    <source>
        <dbReference type="EMBL" id="KAA6182398.1"/>
    </source>
</evidence>
<dbReference type="PANTHER" id="PTHR36966">
    <property type="entry name" value="REP-ASSOCIATED TYROSINE TRANSPOSASE"/>
    <property type="match status" value="1"/>
</dbReference>
<evidence type="ECO:0000259" key="1">
    <source>
        <dbReference type="SMART" id="SM01321"/>
    </source>
</evidence>
<dbReference type="EMBL" id="VWXX01000047">
    <property type="protein sequence ID" value="KAA6182398.1"/>
    <property type="molecule type" value="Genomic_DNA"/>
</dbReference>
<feature type="domain" description="Transposase IS200-like" evidence="1">
    <location>
        <begin position="9"/>
        <end position="127"/>
    </location>
</feature>
<accession>A0A5M8FC11</accession>
<dbReference type="GO" id="GO:0006313">
    <property type="term" value="P:DNA transposition"/>
    <property type="evidence" value="ECO:0007669"/>
    <property type="project" value="InterPro"/>
</dbReference>
<dbReference type="Proteomes" id="UP000322981">
    <property type="component" value="Unassembled WGS sequence"/>
</dbReference>
<dbReference type="InterPro" id="IPR036515">
    <property type="entry name" value="Transposase_17_sf"/>
</dbReference>
<dbReference type="PANTHER" id="PTHR36966:SF1">
    <property type="entry name" value="REP-ASSOCIATED TYROSINE TRANSPOSASE"/>
    <property type="match status" value="1"/>
</dbReference>
<proteinExistence type="predicted"/>
<name>A0A5M8FC11_9GAMM</name>
<organism evidence="2 3">
    <name type="scientific">Thiohalocapsa marina</name>
    <dbReference type="NCBI Taxonomy" id="424902"/>
    <lineage>
        <taxon>Bacteria</taxon>
        <taxon>Pseudomonadati</taxon>
        <taxon>Pseudomonadota</taxon>
        <taxon>Gammaproteobacteria</taxon>
        <taxon>Chromatiales</taxon>
        <taxon>Chromatiaceae</taxon>
        <taxon>Thiohalocapsa</taxon>
    </lineage>
</organism>
<comment type="caution">
    <text evidence="2">The sequence shown here is derived from an EMBL/GenBank/DDBJ whole genome shotgun (WGS) entry which is preliminary data.</text>
</comment>
<dbReference type="OrthoDB" id="9794403at2"/>
<dbReference type="InterPro" id="IPR052715">
    <property type="entry name" value="RAYT_transposase"/>
</dbReference>
<dbReference type="GO" id="GO:0004803">
    <property type="term" value="F:transposase activity"/>
    <property type="evidence" value="ECO:0007669"/>
    <property type="project" value="InterPro"/>
</dbReference>